<feature type="transmembrane region" description="Helical" evidence="1">
    <location>
        <begin position="44"/>
        <end position="62"/>
    </location>
</feature>
<gene>
    <name evidence="2" type="ORF">DIC75_09680</name>
</gene>
<evidence type="ECO:0000313" key="3">
    <source>
        <dbReference type="Proteomes" id="UP001523230"/>
    </source>
</evidence>
<name>A0ABD4TEK4_9EURY</name>
<dbReference type="AlphaFoldDB" id="A0ABD4TEK4"/>
<comment type="caution">
    <text evidence="2">The sequence shown here is derived from an EMBL/GenBank/DDBJ whole genome shotgun (WGS) entry which is preliminary data.</text>
</comment>
<sequence>MGSGSRTGADFLLINLLLLVLTQPGALVLAGFDPPFGLTVNATMWMAAFVGASPLAFLYLLVRSESLGRRFLWGVAAYIALILTVAYASYLLQQPLFEGFRAPGYEQTFPVFLVASVLTAVISLTLLPVGVLAYAGSPENLPLLVVNVALLAAAVLLWRLRSRSEGPYGSP</sequence>
<feature type="transmembrane region" description="Helical" evidence="1">
    <location>
        <begin position="141"/>
        <end position="160"/>
    </location>
</feature>
<organism evidence="2 3">
    <name type="scientific">Methanoculleus oceani</name>
    <dbReference type="NCBI Taxonomy" id="2184756"/>
    <lineage>
        <taxon>Archaea</taxon>
        <taxon>Methanobacteriati</taxon>
        <taxon>Methanobacteriota</taxon>
        <taxon>Stenosarchaea group</taxon>
        <taxon>Methanomicrobia</taxon>
        <taxon>Methanomicrobiales</taxon>
        <taxon>Methanomicrobiaceae</taxon>
        <taxon>Methanoculleus</taxon>
    </lineage>
</organism>
<dbReference type="Proteomes" id="UP001523230">
    <property type="component" value="Unassembled WGS sequence"/>
</dbReference>
<feature type="transmembrane region" description="Helical" evidence="1">
    <location>
        <begin position="71"/>
        <end position="92"/>
    </location>
</feature>
<feature type="transmembrane region" description="Helical" evidence="1">
    <location>
        <begin position="12"/>
        <end position="32"/>
    </location>
</feature>
<protein>
    <submittedName>
        <fullName evidence="2">Uncharacterized protein</fullName>
    </submittedName>
</protein>
<keyword evidence="3" id="KW-1185">Reference proteome</keyword>
<proteinExistence type="predicted"/>
<reference evidence="2 3" key="1">
    <citation type="submission" date="2018-05" db="EMBL/GenBank/DDBJ databases">
        <title>Isolation and characterization of genus Methanoculleus species and their viruses from deep sea marine sediment offshore southwestern Taiwan.</title>
        <authorList>
            <person name="Wei W.-H."/>
            <person name="Chen W.-C."/>
            <person name="Lai M.-C."/>
            <person name="Chen S.-C."/>
        </authorList>
    </citation>
    <scope>NUCLEOTIDE SEQUENCE [LARGE SCALE GENOMIC DNA]</scope>
    <source>
        <strain evidence="2 3">CWC-02</strain>
    </source>
</reference>
<evidence type="ECO:0000313" key="2">
    <source>
        <dbReference type="EMBL" id="MCM2466570.1"/>
    </source>
</evidence>
<keyword evidence="1" id="KW-1133">Transmembrane helix</keyword>
<dbReference type="RefSeq" id="WP_250987848.1">
    <property type="nucleotide sequence ID" value="NZ_QFDM01000003.1"/>
</dbReference>
<keyword evidence="1" id="KW-0812">Transmembrane</keyword>
<accession>A0ABD4TEK4</accession>
<dbReference type="EMBL" id="QFDM01000003">
    <property type="protein sequence ID" value="MCM2466570.1"/>
    <property type="molecule type" value="Genomic_DNA"/>
</dbReference>
<feature type="transmembrane region" description="Helical" evidence="1">
    <location>
        <begin position="112"/>
        <end position="134"/>
    </location>
</feature>
<evidence type="ECO:0000256" key="1">
    <source>
        <dbReference type="SAM" id="Phobius"/>
    </source>
</evidence>
<keyword evidence="1" id="KW-0472">Membrane</keyword>